<name>A0A0R3PLJ0_ANGCS</name>
<dbReference type="OrthoDB" id="5875019at2759"/>
<proteinExistence type="predicted"/>
<sequence length="172" mass="19717">MYILLDPVGPLIMVYAFVRDHVRSHHRMWNVVAVAVFSAVCFTLSVFRSLPTVNEKYGILASDLSSSVIYLIVAALVVIFVHLYGEREYLIDLCELYTLKEKENPFMSPTYSRQFVVFDAVPFAFLQTLLESLTNVTKRRELFVCELAEISQSERVKACFSLLKFESKLGMI</sequence>
<evidence type="ECO:0000313" key="2">
    <source>
        <dbReference type="EMBL" id="VDM57216.1"/>
    </source>
</evidence>
<keyword evidence="3" id="KW-1185">Reference proteome</keyword>
<accession>A0A0R3PLJ0</accession>
<dbReference type="EMBL" id="UYYA01003884">
    <property type="protein sequence ID" value="VDM57216.1"/>
    <property type="molecule type" value="Genomic_DNA"/>
</dbReference>
<dbReference type="Proteomes" id="UP000267027">
    <property type="component" value="Unassembled WGS sequence"/>
</dbReference>
<feature type="transmembrane region" description="Helical" evidence="1">
    <location>
        <begin position="28"/>
        <end position="47"/>
    </location>
</feature>
<evidence type="ECO:0000256" key="1">
    <source>
        <dbReference type="SAM" id="Phobius"/>
    </source>
</evidence>
<protein>
    <submittedName>
        <fullName evidence="4">Zinc transporter 6</fullName>
    </submittedName>
</protein>
<keyword evidence="1" id="KW-0812">Transmembrane</keyword>
<reference evidence="2 3" key="2">
    <citation type="submission" date="2018-11" db="EMBL/GenBank/DDBJ databases">
        <authorList>
            <consortium name="Pathogen Informatics"/>
        </authorList>
    </citation>
    <scope>NUCLEOTIDE SEQUENCE [LARGE SCALE GENOMIC DNA]</scope>
    <source>
        <strain evidence="2 3">Costa Rica</strain>
    </source>
</reference>
<dbReference type="AlphaFoldDB" id="A0A0R3PLJ0"/>
<keyword evidence="1" id="KW-1133">Transmembrane helix</keyword>
<keyword evidence="1" id="KW-0472">Membrane</keyword>
<evidence type="ECO:0000313" key="3">
    <source>
        <dbReference type="Proteomes" id="UP000267027"/>
    </source>
</evidence>
<reference evidence="4" key="1">
    <citation type="submission" date="2017-02" db="UniProtKB">
        <authorList>
            <consortium name="WormBaseParasite"/>
        </authorList>
    </citation>
    <scope>IDENTIFICATION</scope>
</reference>
<organism evidence="4">
    <name type="scientific">Angiostrongylus costaricensis</name>
    <name type="common">Nematode worm</name>
    <dbReference type="NCBI Taxonomy" id="334426"/>
    <lineage>
        <taxon>Eukaryota</taxon>
        <taxon>Metazoa</taxon>
        <taxon>Ecdysozoa</taxon>
        <taxon>Nematoda</taxon>
        <taxon>Chromadorea</taxon>
        <taxon>Rhabditida</taxon>
        <taxon>Rhabditina</taxon>
        <taxon>Rhabditomorpha</taxon>
        <taxon>Strongyloidea</taxon>
        <taxon>Metastrongylidae</taxon>
        <taxon>Angiostrongylus</taxon>
    </lineage>
</organism>
<feature type="transmembrane region" description="Helical" evidence="1">
    <location>
        <begin position="67"/>
        <end position="85"/>
    </location>
</feature>
<evidence type="ECO:0000313" key="4">
    <source>
        <dbReference type="WBParaSite" id="ACOC_0000563001-mRNA-1"/>
    </source>
</evidence>
<dbReference type="WBParaSite" id="ACOC_0000563001-mRNA-1">
    <property type="protein sequence ID" value="ACOC_0000563001-mRNA-1"/>
    <property type="gene ID" value="ACOC_0000563001"/>
</dbReference>
<gene>
    <name evidence="2" type="ORF">ACOC_LOCUS5631</name>
</gene>